<keyword evidence="2 5" id="KW-0812">Transmembrane</keyword>
<dbReference type="GO" id="GO:0140359">
    <property type="term" value="F:ABC-type transporter activity"/>
    <property type="evidence" value="ECO:0007669"/>
    <property type="project" value="InterPro"/>
</dbReference>
<feature type="transmembrane region" description="Helical" evidence="5">
    <location>
        <begin position="283"/>
        <end position="303"/>
    </location>
</feature>
<evidence type="ECO:0000256" key="3">
    <source>
        <dbReference type="ARBA" id="ARBA00022989"/>
    </source>
</evidence>
<dbReference type="RefSeq" id="WP_169803143.1">
    <property type="nucleotide sequence ID" value="NZ_CP126114.1"/>
</dbReference>
<dbReference type="GO" id="GO:0016020">
    <property type="term" value="C:membrane"/>
    <property type="evidence" value="ECO:0007669"/>
    <property type="project" value="UniProtKB-SubCell"/>
</dbReference>
<gene>
    <name evidence="7" type="ORF">QNH39_06515</name>
</gene>
<feature type="transmembrane region" description="Helical" evidence="5">
    <location>
        <begin position="309"/>
        <end position="330"/>
    </location>
</feature>
<keyword evidence="8" id="KW-1185">Reference proteome</keyword>
<dbReference type="EMBL" id="CP126114">
    <property type="protein sequence ID" value="WHY87503.1"/>
    <property type="molecule type" value="Genomic_DNA"/>
</dbReference>
<evidence type="ECO:0000256" key="2">
    <source>
        <dbReference type="ARBA" id="ARBA00022692"/>
    </source>
</evidence>
<dbReference type="Pfam" id="PF12698">
    <property type="entry name" value="ABC2_membrane_3"/>
    <property type="match status" value="1"/>
</dbReference>
<comment type="subcellular location">
    <subcellularLocation>
        <location evidence="1">Membrane</location>
        <topology evidence="1">Multi-pass membrane protein</topology>
    </subcellularLocation>
</comment>
<keyword evidence="3 5" id="KW-1133">Transmembrane helix</keyword>
<protein>
    <submittedName>
        <fullName evidence="7">ABC transporter permease</fullName>
    </submittedName>
</protein>
<accession>A0AA95MTI0</accession>
<dbReference type="KEGG" id="nnv:QNH39_06515"/>
<evidence type="ECO:0000313" key="7">
    <source>
        <dbReference type="EMBL" id="WHY87503.1"/>
    </source>
</evidence>
<feature type="transmembrane region" description="Helical" evidence="5">
    <location>
        <begin position="20"/>
        <end position="38"/>
    </location>
</feature>
<dbReference type="Gene3D" id="3.40.1710.10">
    <property type="entry name" value="abc type-2 transporter like domain"/>
    <property type="match status" value="1"/>
</dbReference>
<organism evidence="7 8">
    <name type="scientific">Neobacillus novalis</name>
    <dbReference type="NCBI Taxonomy" id="220687"/>
    <lineage>
        <taxon>Bacteria</taxon>
        <taxon>Bacillati</taxon>
        <taxon>Bacillota</taxon>
        <taxon>Bacilli</taxon>
        <taxon>Bacillales</taxon>
        <taxon>Bacillaceae</taxon>
        <taxon>Neobacillus</taxon>
    </lineage>
</organism>
<proteinExistence type="predicted"/>
<dbReference type="AlphaFoldDB" id="A0AA95MTI0"/>
<reference evidence="7" key="1">
    <citation type="submission" date="2023-05" db="EMBL/GenBank/DDBJ databases">
        <title>Comparative genomics of Bacillaceae isolates and their secondary metabolite potential.</title>
        <authorList>
            <person name="Song L."/>
            <person name="Nielsen L.J."/>
            <person name="Mohite O."/>
            <person name="Xu X."/>
            <person name="Weber T."/>
            <person name="Kovacs A.T."/>
        </authorList>
    </citation>
    <scope>NUCLEOTIDE SEQUENCE</scope>
    <source>
        <strain evidence="7">XLM17</strain>
    </source>
</reference>
<sequence length="383" mass="44250">MNLSITYFKIREILRHPLSLLLIFFVPLGLTLIVGHMVEKGQKQLEIPIAIIDEDHSDFSRLLVDRISSQAKLHLYKVSGENAERMLLKNDVDSVFVIKKGFQKRLLTGQREEIIDVWTSPSSIAEGIVREVIASETARLTSDVKAADWVVKVFKNLDIHIDQSKTWNAAYHYTDSQWEPEPLMTIQYDQLYLEESGEDRKELGDSPYLRLWTFFTMLSCFLTSDWIIREKGVLFLRIQSTYHGLVSYLLQSTGALFLFHSFQTMLAFYIFGKINIIQMRPELLMLMIVYPFVCMALSVWSASFTKQIGSYYIVSFLFVIIIGILGGSFFPVQEFSSTLLKLSMFFPQNLLLSNDQVKIHTPLFVSGAIVLWMLAIRRLREKR</sequence>
<name>A0AA95MTI0_9BACI</name>
<evidence type="ECO:0000259" key="6">
    <source>
        <dbReference type="Pfam" id="PF12698"/>
    </source>
</evidence>
<dbReference type="InterPro" id="IPR013525">
    <property type="entry name" value="ABC2_TM"/>
</dbReference>
<feature type="transmembrane region" description="Helical" evidence="5">
    <location>
        <begin position="359"/>
        <end position="376"/>
    </location>
</feature>
<dbReference type="Proteomes" id="UP001178288">
    <property type="component" value="Chromosome"/>
</dbReference>
<keyword evidence="4 5" id="KW-0472">Membrane</keyword>
<evidence type="ECO:0000256" key="1">
    <source>
        <dbReference type="ARBA" id="ARBA00004141"/>
    </source>
</evidence>
<feature type="transmembrane region" description="Helical" evidence="5">
    <location>
        <begin position="248"/>
        <end position="271"/>
    </location>
</feature>
<evidence type="ECO:0000256" key="5">
    <source>
        <dbReference type="SAM" id="Phobius"/>
    </source>
</evidence>
<evidence type="ECO:0000256" key="4">
    <source>
        <dbReference type="ARBA" id="ARBA00023136"/>
    </source>
</evidence>
<feature type="domain" description="ABC-2 type transporter transmembrane" evidence="6">
    <location>
        <begin position="20"/>
        <end position="349"/>
    </location>
</feature>
<evidence type="ECO:0000313" key="8">
    <source>
        <dbReference type="Proteomes" id="UP001178288"/>
    </source>
</evidence>